<sequence>MKLYGAIAGLGLAFVSMVNGQGDKVQTSVDFCNWYRFRAGVIRDTVYLDGGSLLWQRNFQDGRPILEKAGPDLDNMFTLSFNSSFDMKTNFTDLLGRIPRLAGGDASSFAPTYVDGTMFYSDYTLLTYGGTTRRPLGTPTNSSLYGYNAYQYGPFKPPFKPGSILPQIREDVTRYITHGAGVSVPSENKGYYFSGRQRENGDVIDLATQPNITANTLISVDLSKFDEPKFARDNLTGVTGRSSAELVWLPISDGVMVVIGGVTNPESIYPSPLSPQEKEENTKKDSAFMETVSLYDIGTGEWYSQKTTGDIPPTSNSFCSVVGEAADRSSFNIYIYGGYNGTERTVRPYDDVHVLSIPSFTWTKVYTGESNMGRRAHKCVKPYPDQMFVIGGQYTSQTSCLVGPLVRVFNLNELKFKDKYDPREWSEYLVPDVITKKIGGTGKGGATKAQPDSWDNDKLGEIFGKKYTKTIQTWYPYEPAKATSSAPGTTAPAGEDKGGGGGLPRWVGAVLGVVLGLIFITALAVVWLIFRRRKERRYAPSLGGTSEVARRRILGWMYGMGQPSHKPDMTTTSTEIGINDKHASTGIYSDSGIDSVVSPNNHPPSTIVYSDINAPEAGSSPIHEMHAGTVMSPSELPTPFNDTPVTARHPSETPSFISPISPATSPSPENQRELHHPVRPTHGRHGSSFSSIGVPVTLDNVVVSENTESRPRERRVSGFTEEFADTHSPSYEDVETGHKI</sequence>
<feature type="region of interest" description="Disordered" evidence="3">
    <location>
        <begin position="705"/>
        <end position="740"/>
    </location>
</feature>
<evidence type="ECO:0000313" key="7">
    <source>
        <dbReference type="Proteomes" id="UP000024533"/>
    </source>
</evidence>
<dbReference type="PANTHER" id="PTHR46228:SF2">
    <property type="entry name" value="KELCH REPEAT PROTEIN (AFU_ORTHOLOGUE AFUA_4G14350)"/>
    <property type="match status" value="1"/>
</dbReference>
<dbReference type="InterPro" id="IPR015915">
    <property type="entry name" value="Kelch-typ_b-propeller"/>
</dbReference>
<dbReference type="InterPro" id="IPR011043">
    <property type="entry name" value="Gal_Oxase/kelch_b-propeller"/>
</dbReference>
<gene>
    <name evidence="6" type="ORF">H109_07012</name>
</gene>
<feature type="signal peptide" evidence="5">
    <location>
        <begin position="1"/>
        <end position="20"/>
    </location>
</feature>
<dbReference type="SUPFAM" id="SSF50965">
    <property type="entry name" value="Galactose oxidase, central domain"/>
    <property type="match status" value="1"/>
</dbReference>
<keyword evidence="1" id="KW-0880">Kelch repeat</keyword>
<proteinExistence type="predicted"/>
<dbReference type="AlphaFoldDB" id="A0A059J0M2"/>
<dbReference type="Gene3D" id="2.120.10.80">
    <property type="entry name" value="Kelch-type beta propeller"/>
    <property type="match status" value="1"/>
</dbReference>
<protein>
    <recommendedName>
        <fullName evidence="8">Kelch repeat protein</fullName>
    </recommendedName>
</protein>
<dbReference type="Proteomes" id="UP000024533">
    <property type="component" value="Unassembled WGS sequence"/>
</dbReference>
<evidence type="ECO:0000313" key="6">
    <source>
        <dbReference type="EMBL" id="KDB21047.1"/>
    </source>
</evidence>
<keyword evidence="5" id="KW-0732">Signal</keyword>
<keyword evidence="4" id="KW-1133">Transmembrane helix</keyword>
<keyword evidence="2" id="KW-0677">Repeat</keyword>
<reference evidence="6 7" key="1">
    <citation type="submission" date="2014-02" db="EMBL/GenBank/DDBJ databases">
        <title>The Genome Sequence of Trichophyton interdigitale MR816.</title>
        <authorList>
            <consortium name="The Broad Institute Genomics Platform"/>
            <person name="Cuomo C.A."/>
            <person name="White T.C."/>
            <person name="Graser Y."/>
            <person name="Martinez-Rossi N."/>
            <person name="Heitman J."/>
            <person name="Young S.K."/>
            <person name="Zeng Q."/>
            <person name="Gargeya S."/>
            <person name="Abouelleil A."/>
            <person name="Alvarado L."/>
            <person name="Chapman S.B."/>
            <person name="Gainer-Dewar J."/>
            <person name="Goldberg J."/>
            <person name="Griggs A."/>
            <person name="Gujja S."/>
            <person name="Hansen M."/>
            <person name="Howarth C."/>
            <person name="Imamovic A."/>
            <person name="Larimer J."/>
            <person name="Martinez D."/>
            <person name="Murphy C."/>
            <person name="Pearson M.D."/>
            <person name="Persinoti G."/>
            <person name="Poon T."/>
            <person name="Priest M."/>
            <person name="Roberts A.D."/>
            <person name="Saif S."/>
            <person name="Shea T.D."/>
            <person name="Sykes S.N."/>
            <person name="Wortman J."/>
            <person name="Nusbaum C."/>
            <person name="Birren B."/>
        </authorList>
    </citation>
    <scope>NUCLEOTIDE SEQUENCE [LARGE SCALE GENOMIC DNA]</scope>
    <source>
        <strain evidence="6 7">MR816</strain>
    </source>
</reference>
<feature type="compositionally biased region" description="Low complexity" evidence="3">
    <location>
        <begin position="653"/>
        <end position="668"/>
    </location>
</feature>
<accession>A0A059J0M2</accession>
<feature type="transmembrane region" description="Helical" evidence="4">
    <location>
        <begin position="506"/>
        <end position="530"/>
    </location>
</feature>
<evidence type="ECO:0000256" key="1">
    <source>
        <dbReference type="ARBA" id="ARBA00022441"/>
    </source>
</evidence>
<evidence type="ECO:0008006" key="8">
    <source>
        <dbReference type="Google" id="ProtNLM"/>
    </source>
</evidence>
<dbReference type="EMBL" id="AOKY01000629">
    <property type="protein sequence ID" value="KDB21047.1"/>
    <property type="molecule type" value="Genomic_DNA"/>
</dbReference>
<keyword evidence="4" id="KW-0472">Membrane</keyword>
<keyword evidence="4" id="KW-0812">Transmembrane</keyword>
<keyword evidence="7" id="KW-1185">Reference proteome</keyword>
<dbReference type="STRING" id="1215338.A0A059J0M2"/>
<feature type="chain" id="PRO_5001579282" description="Kelch repeat protein" evidence="5">
    <location>
        <begin position="21"/>
        <end position="740"/>
    </location>
</feature>
<evidence type="ECO:0000256" key="4">
    <source>
        <dbReference type="SAM" id="Phobius"/>
    </source>
</evidence>
<dbReference type="OrthoDB" id="540004at2759"/>
<dbReference type="OMA" id="KIKEYWP"/>
<evidence type="ECO:0000256" key="2">
    <source>
        <dbReference type="ARBA" id="ARBA00022737"/>
    </source>
</evidence>
<evidence type="ECO:0000256" key="3">
    <source>
        <dbReference type="SAM" id="MobiDB-lite"/>
    </source>
</evidence>
<dbReference type="PANTHER" id="PTHR46228">
    <property type="entry name" value="KELCH DOMAIN-CONTAINING PROTEIN"/>
    <property type="match status" value="1"/>
</dbReference>
<feature type="compositionally biased region" description="Basic and acidic residues" evidence="3">
    <location>
        <begin position="707"/>
        <end position="716"/>
    </location>
</feature>
<feature type="region of interest" description="Disordered" evidence="3">
    <location>
        <begin position="646"/>
        <end position="692"/>
    </location>
</feature>
<comment type="caution">
    <text evidence="6">The sequence shown here is derived from an EMBL/GenBank/DDBJ whole genome shotgun (WGS) entry which is preliminary data.</text>
</comment>
<dbReference type="HOGENOM" id="CLU_012508_1_2_1"/>
<dbReference type="Pfam" id="PF24681">
    <property type="entry name" value="Kelch_KLHDC2_KLHL20_DRC7"/>
    <property type="match status" value="1"/>
</dbReference>
<name>A0A059J0M2_TRIIM</name>
<evidence type="ECO:0000256" key="5">
    <source>
        <dbReference type="SAM" id="SignalP"/>
    </source>
</evidence>
<organism evidence="6 7">
    <name type="scientific">Trichophyton interdigitale (strain MR816)</name>
    <dbReference type="NCBI Taxonomy" id="1215338"/>
    <lineage>
        <taxon>Eukaryota</taxon>
        <taxon>Fungi</taxon>
        <taxon>Dikarya</taxon>
        <taxon>Ascomycota</taxon>
        <taxon>Pezizomycotina</taxon>
        <taxon>Eurotiomycetes</taxon>
        <taxon>Eurotiomycetidae</taxon>
        <taxon>Onygenales</taxon>
        <taxon>Arthrodermataceae</taxon>
        <taxon>Trichophyton</taxon>
    </lineage>
</organism>